<protein>
    <submittedName>
        <fullName evidence="1">Uncharacterized protein</fullName>
    </submittedName>
</protein>
<reference evidence="2" key="1">
    <citation type="journal article" date="2019" name="Int. J. Syst. Evol. Microbiol.">
        <title>The Global Catalogue of Microorganisms (GCM) 10K type strain sequencing project: providing services to taxonomists for standard genome sequencing and annotation.</title>
        <authorList>
            <consortium name="The Broad Institute Genomics Platform"/>
            <consortium name="The Broad Institute Genome Sequencing Center for Infectious Disease"/>
            <person name="Wu L."/>
            <person name="Ma J."/>
        </authorList>
    </citation>
    <scope>NUCLEOTIDE SEQUENCE [LARGE SCALE GENOMIC DNA]</scope>
    <source>
        <strain evidence="2">JCM 6923</strain>
    </source>
</reference>
<evidence type="ECO:0000313" key="2">
    <source>
        <dbReference type="Proteomes" id="UP001501721"/>
    </source>
</evidence>
<dbReference type="Proteomes" id="UP001501721">
    <property type="component" value="Unassembled WGS sequence"/>
</dbReference>
<organism evidence="1 2">
    <name type="scientific">Streptomyces graminearus</name>
    <dbReference type="NCBI Taxonomy" id="284030"/>
    <lineage>
        <taxon>Bacteria</taxon>
        <taxon>Bacillati</taxon>
        <taxon>Actinomycetota</taxon>
        <taxon>Actinomycetes</taxon>
        <taxon>Kitasatosporales</taxon>
        <taxon>Streptomycetaceae</taxon>
        <taxon>Streptomyces</taxon>
    </lineage>
</organism>
<evidence type="ECO:0000313" key="1">
    <source>
        <dbReference type="EMBL" id="GAA2510185.1"/>
    </source>
</evidence>
<name>A0ABP6AB04_9ACTN</name>
<gene>
    <name evidence="1" type="ORF">GCM10010422_72320</name>
</gene>
<accession>A0ABP6AB04</accession>
<comment type="caution">
    <text evidence="1">The sequence shown here is derived from an EMBL/GenBank/DDBJ whole genome shotgun (WGS) entry which is preliminary data.</text>
</comment>
<keyword evidence="2" id="KW-1185">Reference proteome</keyword>
<dbReference type="EMBL" id="BAAATL010000049">
    <property type="protein sequence ID" value="GAA2510185.1"/>
    <property type="molecule type" value="Genomic_DNA"/>
</dbReference>
<sequence>MGTVVDRRRTVRVASDTDGSRSVISAHAARGRGGRRGGGNALREDLVGAGRQRAAHRRVHVLRHHGAAPLVVPATRLDVDHAGPYVL</sequence>
<proteinExistence type="predicted"/>